<dbReference type="EMBL" id="CP060131">
    <property type="protein sequence ID" value="QNG51149.1"/>
    <property type="molecule type" value="Genomic_DNA"/>
</dbReference>
<dbReference type="Proteomes" id="UP000515728">
    <property type="component" value="Chromosome"/>
</dbReference>
<protein>
    <submittedName>
        <fullName evidence="1">Uncharacterized protein</fullName>
    </submittedName>
</protein>
<evidence type="ECO:0000313" key="1">
    <source>
        <dbReference type="EMBL" id="QNG51149.1"/>
    </source>
</evidence>
<dbReference type="AlphaFoldDB" id="A0A7G7MED8"/>
<keyword evidence="2" id="KW-1185">Reference proteome</keyword>
<organism evidence="1 2">
    <name type="scientific">Pseudonocardia petroleophila</name>
    <dbReference type="NCBI Taxonomy" id="37331"/>
    <lineage>
        <taxon>Bacteria</taxon>
        <taxon>Bacillati</taxon>
        <taxon>Actinomycetota</taxon>
        <taxon>Actinomycetes</taxon>
        <taxon>Pseudonocardiales</taxon>
        <taxon>Pseudonocardiaceae</taxon>
        <taxon>Pseudonocardia</taxon>
    </lineage>
</organism>
<accession>A0A7G7MED8</accession>
<reference evidence="1 2" key="1">
    <citation type="submission" date="2020-08" db="EMBL/GenBank/DDBJ databases">
        <authorList>
            <person name="Mo P."/>
        </authorList>
    </citation>
    <scope>NUCLEOTIDE SEQUENCE [LARGE SCALE GENOMIC DNA]</scope>
    <source>
        <strain evidence="1 2">CGMCC 4.1532</strain>
    </source>
</reference>
<dbReference type="RefSeq" id="WP_185717906.1">
    <property type="nucleotide sequence ID" value="NZ_BAAAWI010000001.1"/>
</dbReference>
<dbReference type="KEGG" id="ppel:H6H00_23720"/>
<evidence type="ECO:0000313" key="2">
    <source>
        <dbReference type="Proteomes" id="UP000515728"/>
    </source>
</evidence>
<gene>
    <name evidence="1" type="ORF">H6H00_23720</name>
</gene>
<sequence>MVLALVVVGIGVLLLIGVVVAVLPRVQRLSRAASDLRGGLERGRSALPVVRRAPR</sequence>
<proteinExistence type="predicted"/>
<name>A0A7G7MED8_9PSEU</name>